<evidence type="ECO:0000256" key="5">
    <source>
        <dbReference type="ARBA" id="ARBA00023187"/>
    </source>
</evidence>
<reference evidence="10" key="1">
    <citation type="submission" date="2023-02" db="EMBL/GenBank/DDBJ databases">
        <title>Mating type loci evolution in Malassezia.</title>
        <authorList>
            <person name="Coelho M.A."/>
        </authorList>
    </citation>
    <scope>NUCLEOTIDE SEQUENCE</scope>
    <source>
        <strain evidence="10">CBS 14136</strain>
    </source>
</reference>
<dbReference type="PANTHER" id="PTHR36562">
    <property type="entry name" value="SERINE/ARGININE REPETITIVE MATRIX 2"/>
    <property type="match status" value="1"/>
</dbReference>
<feature type="region of interest" description="Disordered" evidence="8">
    <location>
        <begin position="135"/>
        <end position="275"/>
    </location>
</feature>
<gene>
    <name evidence="10" type="primary">CWC21</name>
    <name evidence="10" type="ORF">MPSI1_001319</name>
</gene>
<keyword evidence="11" id="KW-1185">Reference proteome</keyword>
<evidence type="ECO:0000256" key="2">
    <source>
        <dbReference type="ARBA" id="ARBA00005954"/>
    </source>
</evidence>
<feature type="domain" description="CWF21" evidence="9">
    <location>
        <begin position="50"/>
        <end position="95"/>
    </location>
</feature>
<dbReference type="InterPro" id="IPR051372">
    <property type="entry name" value="CWC21"/>
</dbReference>
<dbReference type="InterPro" id="IPR013170">
    <property type="entry name" value="mRNA_splic_Cwf21_dom"/>
</dbReference>
<feature type="compositionally biased region" description="Pro residues" evidence="8">
    <location>
        <begin position="249"/>
        <end position="265"/>
    </location>
</feature>
<feature type="compositionally biased region" description="Basic and acidic residues" evidence="8">
    <location>
        <begin position="43"/>
        <end position="52"/>
    </location>
</feature>
<feature type="compositionally biased region" description="Basic and acidic residues" evidence="8">
    <location>
        <begin position="147"/>
        <end position="214"/>
    </location>
</feature>
<dbReference type="GO" id="GO:0006397">
    <property type="term" value="P:mRNA processing"/>
    <property type="evidence" value="ECO:0007669"/>
    <property type="project" value="UniProtKB-KW"/>
</dbReference>
<keyword evidence="6" id="KW-0539">Nucleus</keyword>
<dbReference type="Gene3D" id="6.10.140.420">
    <property type="match status" value="1"/>
</dbReference>
<evidence type="ECO:0000313" key="11">
    <source>
        <dbReference type="Proteomes" id="UP001214628"/>
    </source>
</evidence>
<evidence type="ECO:0000256" key="8">
    <source>
        <dbReference type="SAM" id="MobiDB-lite"/>
    </source>
</evidence>
<keyword evidence="5" id="KW-0508">mRNA splicing</keyword>
<feature type="compositionally biased region" description="Polar residues" evidence="8">
    <location>
        <begin position="10"/>
        <end position="25"/>
    </location>
</feature>
<dbReference type="EMBL" id="CP118375">
    <property type="protein sequence ID" value="WFD42671.1"/>
    <property type="molecule type" value="Genomic_DNA"/>
</dbReference>
<dbReference type="Proteomes" id="UP001214628">
    <property type="component" value="Chromosome 1"/>
</dbReference>
<dbReference type="Pfam" id="PF08312">
    <property type="entry name" value="cwf21"/>
    <property type="match status" value="1"/>
</dbReference>
<evidence type="ECO:0000256" key="4">
    <source>
        <dbReference type="ARBA" id="ARBA00022728"/>
    </source>
</evidence>
<dbReference type="CDD" id="cd21372">
    <property type="entry name" value="cwf21_CWC21-like"/>
    <property type="match status" value="1"/>
</dbReference>
<comment type="subcellular location">
    <subcellularLocation>
        <location evidence="1">Nucleus</location>
    </subcellularLocation>
</comment>
<proteinExistence type="inferred from homology"/>
<protein>
    <submittedName>
        <fullName evidence="10">RNA-splicing factor</fullName>
    </submittedName>
</protein>
<dbReference type="SMART" id="SM01115">
    <property type="entry name" value="cwf21"/>
    <property type="match status" value="1"/>
</dbReference>
<evidence type="ECO:0000256" key="7">
    <source>
        <dbReference type="SAM" id="Coils"/>
    </source>
</evidence>
<evidence type="ECO:0000313" key="10">
    <source>
        <dbReference type="EMBL" id="WFD42671.1"/>
    </source>
</evidence>
<keyword evidence="4" id="KW-0747">Spliceosome</keyword>
<evidence type="ECO:0000256" key="1">
    <source>
        <dbReference type="ARBA" id="ARBA00004123"/>
    </source>
</evidence>
<keyword evidence="7" id="KW-0175">Coiled coil</keyword>
<sequence>MYNGIGLQTARGSGTNGYVQRNLSNLKPRDTPRIQPESSGRSLEPDPKILQHDQKRKVELECVKLRDELEEQNIPEEQIEAKIRNLRSKLQNQRNMTQFTREETKNLAPSATHALGAAKKIESQKMEQALRIRSDYHEGEAFQPEIQEQRKLERREEREKHRESALLRREQRYEDSKHRREHAWSRELRESSLDRDRRDRSDDLSASYPRDDYRTSPSPRGRSSSHTRRSTSPVPHSNDARYIDHDAPTSPPRSPGPPPGPPPVAPSSMPRGDPV</sequence>
<dbReference type="GO" id="GO:0008380">
    <property type="term" value="P:RNA splicing"/>
    <property type="evidence" value="ECO:0007669"/>
    <property type="project" value="UniProtKB-KW"/>
</dbReference>
<dbReference type="AlphaFoldDB" id="A0AAF0FAE7"/>
<name>A0AAF0FAE7_9BASI</name>
<keyword evidence="3" id="KW-0507">mRNA processing</keyword>
<feature type="region of interest" description="Disordered" evidence="8">
    <location>
        <begin position="1"/>
        <end position="52"/>
    </location>
</feature>
<evidence type="ECO:0000256" key="6">
    <source>
        <dbReference type="ARBA" id="ARBA00023242"/>
    </source>
</evidence>
<dbReference type="PANTHER" id="PTHR36562:SF5">
    <property type="entry name" value="SERINE_ARGININE REPETITIVE MATRIX 2"/>
    <property type="match status" value="1"/>
</dbReference>
<evidence type="ECO:0000256" key="3">
    <source>
        <dbReference type="ARBA" id="ARBA00022664"/>
    </source>
</evidence>
<feature type="compositionally biased region" description="Basic and acidic residues" evidence="8">
    <location>
        <begin position="238"/>
        <end position="247"/>
    </location>
</feature>
<organism evidence="10 11">
    <name type="scientific">Malassezia psittaci</name>
    <dbReference type="NCBI Taxonomy" id="1821823"/>
    <lineage>
        <taxon>Eukaryota</taxon>
        <taxon>Fungi</taxon>
        <taxon>Dikarya</taxon>
        <taxon>Basidiomycota</taxon>
        <taxon>Ustilaginomycotina</taxon>
        <taxon>Malasseziomycetes</taxon>
        <taxon>Malasseziales</taxon>
        <taxon>Malasseziaceae</taxon>
        <taxon>Malassezia</taxon>
    </lineage>
</organism>
<accession>A0AAF0FAE7</accession>
<feature type="compositionally biased region" description="Low complexity" evidence="8">
    <location>
        <begin position="266"/>
        <end position="275"/>
    </location>
</feature>
<dbReference type="GO" id="GO:0005681">
    <property type="term" value="C:spliceosomal complex"/>
    <property type="evidence" value="ECO:0007669"/>
    <property type="project" value="UniProtKB-KW"/>
</dbReference>
<evidence type="ECO:0000259" key="9">
    <source>
        <dbReference type="SMART" id="SM01115"/>
    </source>
</evidence>
<comment type="similarity">
    <text evidence="2">Belongs to the CWC21 family.</text>
</comment>
<feature type="coiled-coil region" evidence="7">
    <location>
        <begin position="76"/>
        <end position="103"/>
    </location>
</feature>